<proteinExistence type="predicted"/>
<keyword evidence="1" id="KW-1133">Transmembrane helix</keyword>
<evidence type="ECO:0000313" key="3">
    <source>
        <dbReference type="Proteomes" id="UP000006607"/>
    </source>
</evidence>
<organism evidence="2 3">
    <name type="scientific">Bacillus cereus (strain VD014)</name>
    <dbReference type="NCBI Taxonomy" id="1053223"/>
    <lineage>
        <taxon>Bacteria</taxon>
        <taxon>Bacillati</taxon>
        <taxon>Bacillota</taxon>
        <taxon>Bacilli</taxon>
        <taxon>Bacillales</taxon>
        <taxon>Bacillaceae</taxon>
        <taxon>Bacillus</taxon>
        <taxon>Bacillus cereus group</taxon>
    </lineage>
</organism>
<dbReference type="Proteomes" id="UP000006607">
    <property type="component" value="Unassembled WGS sequence"/>
</dbReference>
<name>A0A9W5NSJ3_BACC8</name>
<dbReference type="Pfam" id="PF10794">
    <property type="entry name" value="DUF2606"/>
    <property type="match status" value="1"/>
</dbReference>
<gene>
    <name evidence="2" type="ORF">IIA_00612</name>
</gene>
<keyword evidence="1" id="KW-0812">Transmembrane</keyword>
<dbReference type="EMBL" id="AHER01000015">
    <property type="protein sequence ID" value="EJR25782.1"/>
    <property type="molecule type" value="Genomic_DNA"/>
</dbReference>
<evidence type="ECO:0000256" key="1">
    <source>
        <dbReference type="SAM" id="Phobius"/>
    </source>
</evidence>
<feature type="transmembrane region" description="Helical" evidence="1">
    <location>
        <begin position="17"/>
        <end position="35"/>
    </location>
</feature>
<keyword evidence="1" id="KW-0472">Membrane</keyword>
<accession>A0A9W5NSJ3</accession>
<reference evidence="2" key="1">
    <citation type="submission" date="2012-04" db="EMBL/GenBank/DDBJ databases">
        <title>The Genome Sequence of Bacillus cereus VD014.</title>
        <authorList>
            <consortium name="The Broad Institute Genome Sequencing Platform"/>
            <consortium name="The Broad Institute Genome Sequencing Center for Infectious Disease"/>
            <person name="Feldgarden M."/>
            <person name="Van der Auwera G.A."/>
            <person name="Mahillon J."/>
            <person name="Duprez V."/>
            <person name="Timmery S."/>
            <person name="Mattelet C."/>
            <person name="Dierick K."/>
            <person name="Sun M."/>
            <person name="Yu Z."/>
            <person name="Zhu L."/>
            <person name="Hu X."/>
            <person name="Shank E.B."/>
            <person name="Swiecicka I."/>
            <person name="Hansen B.M."/>
            <person name="Andrup L."/>
            <person name="Young S.K."/>
            <person name="Zeng Q."/>
            <person name="Gargeya S."/>
            <person name="Fitzgerald M."/>
            <person name="Haas B."/>
            <person name="Abouelleil A."/>
            <person name="Alvarado L."/>
            <person name="Arachchi H.M."/>
            <person name="Berlin A."/>
            <person name="Chapman S.B."/>
            <person name="Goldberg J."/>
            <person name="Griggs A."/>
            <person name="Gujja S."/>
            <person name="Hansen M."/>
            <person name="Howarth C."/>
            <person name="Imamovic A."/>
            <person name="Larimer J."/>
            <person name="McCowen C."/>
            <person name="Montmayeur A."/>
            <person name="Murphy C."/>
            <person name="Neiman D."/>
            <person name="Pearson M."/>
            <person name="Priest M."/>
            <person name="Roberts A."/>
            <person name="Saif S."/>
            <person name="Shea T."/>
            <person name="Sisk P."/>
            <person name="Sykes S."/>
            <person name="Wortman J."/>
            <person name="Nusbaum C."/>
            <person name="Birren B."/>
        </authorList>
    </citation>
    <scope>NUCLEOTIDE SEQUENCE</scope>
    <source>
        <strain evidence="2">VD014</strain>
    </source>
</reference>
<evidence type="ECO:0008006" key="4">
    <source>
        <dbReference type="Google" id="ProtNLM"/>
    </source>
</evidence>
<evidence type="ECO:0000313" key="2">
    <source>
        <dbReference type="EMBL" id="EJR25782.1"/>
    </source>
</evidence>
<dbReference type="AlphaFoldDB" id="A0A9W5NSJ3"/>
<comment type="caution">
    <text evidence="2">The sequence shown here is derived from an EMBL/GenBank/DDBJ whole genome shotgun (WGS) entry which is preliminary data.</text>
</comment>
<dbReference type="InterPro" id="IPR019730">
    <property type="entry name" value="DUF2606"/>
</dbReference>
<protein>
    <recommendedName>
        <fullName evidence="4">DUF2606 domain-containing protein</fullName>
    </recommendedName>
</protein>
<sequence>MMFLIILKNGLNKYNKFIWILCCVLVIIIMSSSIANNEKKFSKVVNSITFHVKNKEKQPIKDFEIILMKDESPEPSKEIGISIGRTNEEGKVIWRNVRTGKYIVFLPNNETQMVMINDRDETKKINISL</sequence>